<dbReference type="Proteomes" id="UP000007029">
    <property type="component" value="Chromosome"/>
</dbReference>
<dbReference type="HOGENOM" id="CLU_3405176_0_0_5"/>
<accession>Q16A19</accession>
<reference evidence="1 2" key="1">
    <citation type="journal article" date="2007" name="J. Bacteriol.">
        <title>The complete genome sequence of Roseobacter denitrificans reveals a mixotrophic rather than photosynthetic metabolism.</title>
        <authorList>
            <person name="Swingley W.D."/>
            <person name="Sadekar S."/>
            <person name="Mastrian S.D."/>
            <person name="Matthies H.J."/>
            <person name="Hao J."/>
            <person name="Ramos H."/>
            <person name="Acharya C.R."/>
            <person name="Conrad A.L."/>
            <person name="Taylor H.L."/>
            <person name="Dejesa L.C."/>
            <person name="Shah M.K."/>
            <person name="O'huallachain M.E."/>
            <person name="Lince M.T."/>
            <person name="Blankenship R.E."/>
            <person name="Beatty J.T."/>
            <person name="Touchman J.W."/>
        </authorList>
    </citation>
    <scope>NUCLEOTIDE SEQUENCE [LARGE SCALE GENOMIC DNA]</scope>
    <source>
        <strain evidence="2">ATCC 33942 / OCh 114</strain>
    </source>
</reference>
<dbReference type="KEGG" id="rde:RD1_1545"/>
<dbReference type="STRING" id="375451.RD1_1545"/>
<organism evidence="1 2">
    <name type="scientific">Roseobacter denitrificans (strain ATCC 33942 / OCh 114)</name>
    <name type="common">Erythrobacter sp. (strain OCh 114)</name>
    <name type="synonym">Roseobacter denitrificans</name>
    <dbReference type="NCBI Taxonomy" id="375451"/>
    <lineage>
        <taxon>Bacteria</taxon>
        <taxon>Pseudomonadati</taxon>
        <taxon>Pseudomonadota</taxon>
        <taxon>Alphaproteobacteria</taxon>
        <taxon>Rhodobacterales</taxon>
        <taxon>Roseobacteraceae</taxon>
        <taxon>Roseobacter</taxon>
    </lineage>
</organism>
<keyword evidence="2" id="KW-1185">Reference proteome</keyword>
<dbReference type="EMBL" id="CP000362">
    <property type="protein sequence ID" value="ABG31174.1"/>
    <property type="molecule type" value="Genomic_DNA"/>
</dbReference>
<protein>
    <submittedName>
        <fullName evidence="1">Uncharacterized protein</fullName>
    </submittedName>
</protein>
<evidence type="ECO:0000313" key="2">
    <source>
        <dbReference type="Proteomes" id="UP000007029"/>
    </source>
</evidence>
<sequence>MSGTLVITRPDVFADLRRGVFGVLPPRTRG</sequence>
<evidence type="ECO:0000313" key="1">
    <source>
        <dbReference type="EMBL" id="ABG31174.1"/>
    </source>
</evidence>
<proteinExistence type="predicted"/>
<gene>
    <name evidence="1" type="ordered locus">RD1_1545</name>
</gene>
<dbReference type="AlphaFoldDB" id="Q16A19"/>
<name>Q16A19_ROSDO</name>